<keyword evidence="3" id="KW-1185">Reference proteome</keyword>
<evidence type="ECO:0000313" key="3">
    <source>
        <dbReference type="Proteomes" id="UP000655410"/>
    </source>
</evidence>
<gene>
    <name evidence="2" type="ORF">GCM10011584_22160</name>
</gene>
<dbReference type="RefSeq" id="WP_188784084.1">
    <property type="nucleotide sequence ID" value="NZ_BMNI01000005.1"/>
</dbReference>
<feature type="compositionally biased region" description="Acidic residues" evidence="1">
    <location>
        <begin position="180"/>
        <end position="191"/>
    </location>
</feature>
<feature type="compositionally biased region" description="Low complexity" evidence="1">
    <location>
        <begin position="150"/>
        <end position="160"/>
    </location>
</feature>
<protein>
    <recommendedName>
        <fullName evidence="4">Zinc ribbon domain-containing protein</fullName>
    </recommendedName>
</protein>
<feature type="region of interest" description="Disordered" evidence="1">
    <location>
        <begin position="76"/>
        <end position="95"/>
    </location>
</feature>
<evidence type="ECO:0000313" key="2">
    <source>
        <dbReference type="EMBL" id="GGO90423.1"/>
    </source>
</evidence>
<dbReference type="EMBL" id="BMNI01000005">
    <property type="protein sequence ID" value="GGO90423.1"/>
    <property type="molecule type" value="Genomic_DNA"/>
</dbReference>
<evidence type="ECO:0000256" key="1">
    <source>
        <dbReference type="SAM" id="MobiDB-lite"/>
    </source>
</evidence>
<reference evidence="3" key="1">
    <citation type="journal article" date="2019" name="Int. J. Syst. Evol. Microbiol.">
        <title>The Global Catalogue of Microorganisms (GCM) 10K type strain sequencing project: providing services to taxonomists for standard genome sequencing and annotation.</title>
        <authorList>
            <consortium name="The Broad Institute Genomics Platform"/>
            <consortium name="The Broad Institute Genome Sequencing Center for Infectious Disease"/>
            <person name="Wu L."/>
            <person name="Ma J."/>
        </authorList>
    </citation>
    <scope>NUCLEOTIDE SEQUENCE [LARGE SCALE GENOMIC DNA]</scope>
    <source>
        <strain evidence="3">CGMCC 4.7371</strain>
    </source>
</reference>
<proteinExistence type="predicted"/>
<evidence type="ECO:0008006" key="4">
    <source>
        <dbReference type="Google" id="ProtNLM"/>
    </source>
</evidence>
<feature type="region of interest" description="Disordered" evidence="1">
    <location>
        <begin position="142"/>
        <end position="214"/>
    </location>
</feature>
<comment type="caution">
    <text evidence="2">The sequence shown here is derived from an EMBL/GenBank/DDBJ whole genome shotgun (WGS) entry which is preliminary data.</text>
</comment>
<name>A0ABQ2NBM9_9ACTN</name>
<sequence>MVEDRAGDPLVAALWDMVEDWSSAAIQRTREAAATGPTDVLDAEIRLLISHAAQLRGVIDVHLDGAEPEPKAAPVVVLPPAPERTPEPEPEAEEQGEILARLHEVAHAQVCPECFTMVRLDEVETHDLVCVRHKVIEKMERKLEEEQDADPAPASPAAAPVEREAEPEPEPEPEPHDVEPEPEPDPEEAQDVEAGQAEAPVQPSEPAPADHTCNSADFERPLCATCGSLHWYCSICGAQRDACREAAPTG</sequence>
<organism evidence="2 3">
    <name type="scientific">Nocardioides phosphati</name>
    <dbReference type="NCBI Taxonomy" id="1867775"/>
    <lineage>
        <taxon>Bacteria</taxon>
        <taxon>Bacillati</taxon>
        <taxon>Actinomycetota</taxon>
        <taxon>Actinomycetes</taxon>
        <taxon>Propionibacteriales</taxon>
        <taxon>Nocardioidaceae</taxon>
        <taxon>Nocardioides</taxon>
    </lineage>
</organism>
<dbReference type="Proteomes" id="UP000655410">
    <property type="component" value="Unassembled WGS sequence"/>
</dbReference>
<accession>A0ABQ2NBM9</accession>